<evidence type="ECO:0000313" key="6">
    <source>
        <dbReference type="Proteomes" id="UP000247437"/>
    </source>
</evidence>
<proteinExistence type="inferred from homology"/>
<accession>A0A2W0F5J8</accession>
<dbReference type="InterPro" id="IPR045851">
    <property type="entry name" value="AMP-bd_C_sf"/>
</dbReference>
<dbReference type="Gene3D" id="3.30.300.30">
    <property type="match status" value="1"/>
</dbReference>
<dbReference type="EMBL" id="PDLL01000003">
    <property type="protein sequence ID" value="PYY72495.1"/>
    <property type="molecule type" value="Genomic_DNA"/>
</dbReference>
<dbReference type="Gene3D" id="3.40.50.12780">
    <property type="entry name" value="N-terminal domain of ligase-like"/>
    <property type="match status" value="1"/>
</dbReference>
<sequence>MNHANIIISKAQVDGSRLAVRLGQQTLTYGEFVAESEALSIGMRQAGINKADRVMMYAENSIEHLVVYHALARIGAIFAPVHPDFRAQELDYAVSNAKPQLIITSAQLLPAVESALQKASHISEIVILCEDGVEPPSEIYRKFSDLRSEVGKLPPEDVEPNHPLLISYTSGTSSLPKPVLRSHGSETWSAQRYSESWGFKPDDSILVAMSLSWVYGLCSLCQTALATGATVVIDKKFSPTRTLELMHRGEVTAFAGTTSMYSMMLNILQERSFDTSSMRKLFLGGEPRNEIVISQIEARFGLRLCEGWAMTESFPALAIHPELDLTAPSASLGRAVPDVEIRLVDESGVEVAEGEPGEALIRSQGDFLCYYNEPGLTEERRTKDGWIRTGDFLSRSADGYFKFVSRKSELIIRGGVNISPAEIESAICEHPDVLDAIVVGLPDQVLGEVVTALITTRADKTVDVDILKEFLELRIAKFKVPAFIISVDVIPKGTTGKKNRAKAKEIAVAIQP</sequence>
<reference evidence="5 6" key="1">
    <citation type="journal article" date="2018" name="Appl. Microbiol. Biotechnol.">
        <title>Characterization of the caprolactam degradation pathway in Pseudomonas jessenii using mass spectrometry-based proteomics.</title>
        <authorList>
            <person name="Otzen M."/>
            <person name="Palacio C."/>
            <person name="Janssen D.B."/>
        </authorList>
    </citation>
    <scope>NUCLEOTIDE SEQUENCE [LARGE SCALE GENOMIC DNA]</scope>
    <source>
        <strain evidence="5 6">GO3</strain>
    </source>
</reference>
<organism evidence="5 6">
    <name type="scientific">Pseudomonas jessenii</name>
    <dbReference type="NCBI Taxonomy" id="77298"/>
    <lineage>
        <taxon>Bacteria</taxon>
        <taxon>Pseudomonadati</taxon>
        <taxon>Pseudomonadota</taxon>
        <taxon>Gammaproteobacteria</taxon>
        <taxon>Pseudomonadales</taxon>
        <taxon>Pseudomonadaceae</taxon>
        <taxon>Pseudomonas</taxon>
    </lineage>
</organism>
<evidence type="ECO:0000256" key="1">
    <source>
        <dbReference type="ARBA" id="ARBA00006432"/>
    </source>
</evidence>
<feature type="domain" description="AMP-dependent synthetase/ligase" evidence="3">
    <location>
        <begin position="11"/>
        <end position="371"/>
    </location>
</feature>
<dbReference type="Pfam" id="PF00501">
    <property type="entry name" value="AMP-binding"/>
    <property type="match status" value="1"/>
</dbReference>
<keyword evidence="2" id="KW-0436">Ligase</keyword>
<dbReference type="Pfam" id="PF13193">
    <property type="entry name" value="AMP-binding_C"/>
    <property type="match status" value="1"/>
</dbReference>
<dbReference type="InterPro" id="IPR020845">
    <property type="entry name" value="AMP-binding_CS"/>
</dbReference>
<dbReference type="GO" id="GO:0006631">
    <property type="term" value="P:fatty acid metabolic process"/>
    <property type="evidence" value="ECO:0007669"/>
    <property type="project" value="TreeGrafter"/>
</dbReference>
<dbReference type="CDD" id="cd04433">
    <property type="entry name" value="AFD_class_I"/>
    <property type="match status" value="1"/>
</dbReference>
<dbReference type="PROSITE" id="PS00455">
    <property type="entry name" value="AMP_BINDING"/>
    <property type="match status" value="1"/>
</dbReference>
<dbReference type="OrthoDB" id="9803968at2"/>
<evidence type="ECO:0000259" key="4">
    <source>
        <dbReference type="Pfam" id="PF13193"/>
    </source>
</evidence>
<evidence type="ECO:0000256" key="2">
    <source>
        <dbReference type="ARBA" id="ARBA00022598"/>
    </source>
</evidence>
<comment type="similarity">
    <text evidence="1">Belongs to the ATP-dependent AMP-binding enzyme family.</text>
</comment>
<dbReference type="InterPro" id="IPR025110">
    <property type="entry name" value="AMP-bd_C"/>
</dbReference>
<evidence type="ECO:0000259" key="3">
    <source>
        <dbReference type="Pfam" id="PF00501"/>
    </source>
</evidence>
<evidence type="ECO:0000313" key="5">
    <source>
        <dbReference type="EMBL" id="PYY72495.1"/>
    </source>
</evidence>
<protein>
    <recommendedName>
        <fullName evidence="7">Long-chain fatty acid--CoA ligase</fullName>
    </recommendedName>
</protein>
<comment type="caution">
    <text evidence="5">The sequence shown here is derived from an EMBL/GenBank/DDBJ whole genome shotgun (WGS) entry which is preliminary data.</text>
</comment>
<dbReference type="SUPFAM" id="SSF56801">
    <property type="entry name" value="Acetyl-CoA synthetase-like"/>
    <property type="match status" value="1"/>
</dbReference>
<dbReference type="InterPro" id="IPR000873">
    <property type="entry name" value="AMP-dep_synth/lig_dom"/>
</dbReference>
<name>A0A2W0F5J8_PSEJE</name>
<dbReference type="RefSeq" id="WP_110656805.1">
    <property type="nucleotide sequence ID" value="NZ_PDLL01000003.1"/>
</dbReference>
<gene>
    <name evidence="5" type="ORF">CRX42_00690</name>
</gene>
<feature type="domain" description="AMP-binding enzyme C-terminal" evidence="4">
    <location>
        <begin position="422"/>
        <end position="497"/>
    </location>
</feature>
<dbReference type="Proteomes" id="UP000247437">
    <property type="component" value="Unassembled WGS sequence"/>
</dbReference>
<dbReference type="GO" id="GO:0031956">
    <property type="term" value="F:medium-chain fatty acid-CoA ligase activity"/>
    <property type="evidence" value="ECO:0007669"/>
    <property type="project" value="TreeGrafter"/>
</dbReference>
<dbReference type="PANTHER" id="PTHR43201:SF5">
    <property type="entry name" value="MEDIUM-CHAIN ACYL-COA LIGASE ACSF2, MITOCHONDRIAL"/>
    <property type="match status" value="1"/>
</dbReference>
<evidence type="ECO:0008006" key="7">
    <source>
        <dbReference type="Google" id="ProtNLM"/>
    </source>
</evidence>
<dbReference type="InterPro" id="IPR042099">
    <property type="entry name" value="ANL_N_sf"/>
</dbReference>
<dbReference type="PANTHER" id="PTHR43201">
    <property type="entry name" value="ACYL-COA SYNTHETASE"/>
    <property type="match status" value="1"/>
</dbReference>
<dbReference type="AlphaFoldDB" id="A0A2W0F5J8"/>